<reference evidence="2" key="1">
    <citation type="submission" date="2020-05" db="EMBL/GenBank/DDBJ databases">
        <title>Phylogenomic resolution of chytrid fungi.</title>
        <authorList>
            <person name="Stajich J.E."/>
            <person name="Amses K."/>
            <person name="Simmons R."/>
            <person name="Seto K."/>
            <person name="Myers J."/>
            <person name="Bonds A."/>
            <person name="Quandt C.A."/>
            <person name="Barry K."/>
            <person name="Liu P."/>
            <person name="Grigoriev I."/>
            <person name="Longcore J.E."/>
            <person name="James T.Y."/>
        </authorList>
    </citation>
    <scope>NUCLEOTIDE SEQUENCE</scope>
    <source>
        <strain evidence="2">PLAUS21</strain>
    </source>
</reference>
<dbReference type="AlphaFoldDB" id="A0AAD5ULV8"/>
<gene>
    <name evidence="2" type="ORF">HK103_005450</name>
</gene>
<keyword evidence="1" id="KW-0472">Membrane</keyword>
<sequence length="323" mass="37545">MKNPIACNFMLPTDTVTIVFCFLGIVGALYILRVRTKYFKQESSFGMLISVTAYFDLLAAVTFLIGMVFEELEYYENCQTGFYDNWQSTKYTEQGWWAVHRIRRIFLLLNDIFYYGSANFGVFIAIAAFAIIYQRKSFQQFKWKFASIICVAIPLTVTTAFLIYYNIIFYEDSQFKTWNLVYEWSQIIQSSIAFAIMFGLFGITLVKLKRQVQEASHPQSSLLLMLNMVQALTFANLLQLFSSVLENYSIMYVTYPRPFAWTIVTYYYCVAVGSKGFLHAIALLFFEYSFVEGKFQSNITPTFKELDPTLLTIDWKDSIEESV</sequence>
<accession>A0AAD5ULV8</accession>
<feature type="transmembrane region" description="Helical" evidence="1">
    <location>
        <begin position="265"/>
        <end position="286"/>
    </location>
</feature>
<feature type="transmembrane region" description="Helical" evidence="1">
    <location>
        <begin position="187"/>
        <end position="208"/>
    </location>
</feature>
<feature type="transmembrane region" description="Helical" evidence="1">
    <location>
        <begin position="112"/>
        <end position="133"/>
    </location>
</feature>
<proteinExistence type="predicted"/>
<feature type="transmembrane region" description="Helical" evidence="1">
    <location>
        <begin position="145"/>
        <end position="167"/>
    </location>
</feature>
<keyword evidence="1" id="KW-1133">Transmembrane helix</keyword>
<protein>
    <submittedName>
        <fullName evidence="2">Uncharacterized protein</fullName>
    </submittedName>
</protein>
<keyword evidence="1" id="KW-0812">Transmembrane</keyword>
<dbReference type="Gene3D" id="1.20.1070.10">
    <property type="entry name" value="Rhodopsin 7-helix transmembrane proteins"/>
    <property type="match status" value="1"/>
</dbReference>
<evidence type="ECO:0000313" key="3">
    <source>
        <dbReference type="Proteomes" id="UP001210925"/>
    </source>
</evidence>
<dbReference type="EMBL" id="JADGKB010000005">
    <property type="protein sequence ID" value="KAJ3261612.1"/>
    <property type="molecule type" value="Genomic_DNA"/>
</dbReference>
<feature type="transmembrane region" description="Helical" evidence="1">
    <location>
        <begin position="15"/>
        <end position="32"/>
    </location>
</feature>
<feature type="transmembrane region" description="Helical" evidence="1">
    <location>
        <begin position="220"/>
        <end position="245"/>
    </location>
</feature>
<name>A0AAD5ULV8_9FUNG</name>
<comment type="caution">
    <text evidence="2">The sequence shown here is derived from an EMBL/GenBank/DDBJ whole genome shotgun (WGS) entry which is preliminary data.</text>
</comment>
<evidence type="ECO:0000313" key="2">
    <source>
        <dbReference type="EMBL" id="KAJ3261612.1"/>
    </source>
</evidence>
<dbReference type="Proteomes" id="UP001210925">
    <property type="component" value="Unassembled WGS sequence"/>
</dbReference>
<keyword evidence="3" id="KW-1185">Reference proteome</keyword>
<evidence type="ECO:0000256" key="1">
    <source>
        <dbReference type="SAM" id="Phobius"/>
    </source>
</evidence>
<feature type="transmembrane region" description="Helical" evidence="1">
    <location>
        <begin position="44"/>
        <end position="69"/>
    </location>
</feature>
<organism evidence="2 3">
    <name type="scientific">Boothiomyces macroporosus</name>
    <dbReference type="NCBI Taxonomy" id="261099"/>
    <lineage>
        <taxon>Eukaryota</taxon>
        <taxon>Fungi</taxon>
        <taxon>Fungi incertae sedis</taxon>
        <taxon>Chytridiomycota</taxon>
        <taxon>Chytridiomycota incertae sedis</taxon>
        <taxon>Chytridiomycetes</taxon>
        <taxon>Rhizophydiales</taxon>
        <taxon>Terramycetaceae</taxon>
        <taxon>Boothiomyces</taxon>
    </lineage>
</organism>